<dbReference type="EMBL" id="JBITYG010000002">
    <property type="protein sequence ID" value="MFI9100946.1"/>
    <property type="molecule type" value="Genomic_DNA"/>
</dbReference>
<comment type="caution">
    <text evidence="1">The sequence shown here is derived from an EMBL/GenBank/DDBJ whole genome shotgun (WGS) entry which is preliminary data.</text>
</comment>
<sequence length="151" mass="15745">MEIVVGYVFAWAVRKARRVGGRADAEVDQALDAGMERLHGLVARQLGSDASLVRVEEEALAGEELTPRTRQRLALALEDEMERDAVFAETLSRAVKEVRAAAGPGGVSAGDSGLAVGGNLDIRADHGSAAAVRMGDVHLGNPPVPGPPTQA</sequence>
<dbReference type="Proteomes" id="UP001614394">
    <property type="component" value="Unassembled WGS sequence"/>
</dbReference>
<organism evidence="1 2">
    <name type="scientific">Streptomyces fildesensis</name>
    <dbReference type="NCBI Taxonomy" id="375757"/>
    <lineage>
        <taxon>Bacteria</taxon>
        <taxon>Bacillati</taxon>
        <taxon>Actinomycetota</taxon>
        <taxon>Actinomycetes</taxon>
        <taxon>Kitasatosporales</taxon>
        <taxon>Streptomycetaceae</taxon>
        <taxon>Streptomyces</taxon>
    </lineage>
</organism>
<gene>
    <name evidence="1" type="ORF">ACIGXA_10485</name>
</gene>
<evidence type="ECO:0008006" key="3">
    <source>
        <dbReference type="Google" id="ProtNLM"/>
    </source>
</evidence>
<reference evidence="1 2" key="1">
    <citation type="submission" date="2024-10" db="EMBL/GenBank/DDBJ databases">
        <title>The Natural Products Discovery Center: Release of the First 8490 Sequenced Strains for Exploring Actinobacteria Biosynthetic Diversity.</title>
        <authorList>
            <person name="Kalkreuter E."/>
            <person name="Kautsar S.A."/>
            <person name="Yang D."/>
            <person name="Bader C.D."/>
            <person name="Teijaro C.N."/>
            <person name="Fluegel L."/>
            <person name="Davis C.M."/>
            <person name="Simpson J.R."/>
            <person name="Lauterbach L."/>
            <person name="Steele A.D."/>
            <person name="Gui C."/>
            <person name="Meng S."/>
            <person name="Li G."/>
            <person name="Viehrig K."/>
            <person name="Ye F."/>
            <person name="Su P."/>
            <person name="Kiefer A.F."/>
            <person name="Nichols A."/>
            <person name="Cepeda A.J."/>
            <person name="Yan W."/>
            <person name="Fan B."/>
            <person name="Jiang Y."/>
            <person name="Adhikari A."/>
            <person name="Zheng C.-J."/>
            <person name="Schuster L."/>
            <person name="Cowan T.M."/>
            <person name="Smanski M.J."/>
            <person name="Chevrette M.G."/>
            <person name="De Carvalho L.P.S."/>
            <person name="Shen B."/>
        </authorList>
    </citation>
    <scope>NUCLEOTIDE SEQUENCE [LARGE SCALE GENOMIC DNA]</scope>
    <source>
        <strain evidence="1 2">NPDC053399</strain>
    </source>
</reference>
<protein>
    <recommendedName>
        <fullName evidence="3">Chromosome partitioning protein</fullName>
    </recommendedName>
</protein>
<dbReference type="RefSeq" id="WP_399646774.1">
    <property type="nucleotide sequence ID" value="NZ_JBITYG010000002.1"/>
</dbReference>
<name>A0ABW8C691_9ACTN</name>
<evidence type="ECO:0000313" key="1">
    <source>
        <dbReference type="EMBL" id="MFI9100946.1"/>
    </source>
</evidence>
<evidence type="ECO:0000313" key="2">
    <source>
        <dbReference type="Proteomes" id="UP001614394"/>
    </source>
</evidence>
<keyword evidence="2" id="KW-1185">Reference proteome</keyword>
<proteinExistence type="predicted"/>
<accession>A0ABW8C691</accession>